<reference evidence="1" key="2">
    <citation type="submission" date="2021-09" db="EMBL/GenBank/DDBJ databases">
        <authorList>
            <person name="Jia N."/>
            <person name="Wang J."/>
            <person name="Shi W."/>
            <person name="Du L."/>
            <person name="Sun Y."/>
            <person name="Zhan W."/>
            <person name="Jiang J."/>
            <person name="Wang Q."/>
            <person name="Zhang B."/>
            <person name="Ji P."/>
            <person name="Sakyi L.B."/>
            <person name="Cui X."/>
            <person name="Yuan T."/>
            <person name="Jiang B."/>
            <person name="Yang W."/>
            <person name="Lam T.T.-Y."/>
            <person name="Chang Q."/>
            <person name="Ding S."/>
            <person name="Wang X."/>
            <person name="Zhu J."/>
            <person name="Ruan X."/>
            <person name="Zhao L."/>
            <person name="Wei J."/>
            <person name="Que T."/>
            <person name="Du C."/>
            <person name="Cheng J."/>
            <person name="Dai P."/>
            <person name="Han X."/>
            <person name="Huang E."/>
            <person name="Gao Y."/>
            <person name="Liu J."/>
            <person name="Shao H."/>
            <person name="Ye R."/>
            <person name="Li L."/>
            <person name="Wei W."/>
            <person name="Wang X."/>
            <person name="Wang C."/>
            <person name="Huo Q."/>
            <person name="Li W."/>
            <person name="Guo W."/>
            <person name="Chen H."/>
            <person name="Chen S."/>
            <person name="Zhou L."/>
            <person name="Zhou L."/>
            <person name="Ni X."/>
            <person name="Tian J."/>
            <person name="Zhou Y."/>
            <person name="Sheng Y."/>
            <person name="Liu T."/>
            <person name="Pan Y."/>
            <person name="Xia L."/>
            <person name="Li J."/>
            <person name="Zhao F."/>
            <person name="Cao W."/>
        </authorList>
    </citation>
    <scope>NUCLEOTIDE SEQUENCE</scope>
    <source>
        <strain evidence="1">Rsan-2018</strain>
        <tissue evidence="1">Larvae</tissue>
    </source>
</reference>
<gene>
    <name evidence="1" type="ORF">HPB52_007889</name>
</gene>
<accession>A0A9D4SW73</accession>
<protein>
    <submittedName>
        <fullName evidence="1">Uncharacterized protein</fullName>
    </submittedName>
</protein>
<dbReference type="VEuPathDB" id="VectorBase:RSAN_046394"/>
<keyword evidence="2" id="KW-1185">Reference proteome</keyword>
<proteinExistence type="predicted"/>
<dbReference type="EMBL" id="JABSTV010001250">
    <property type="protein sequence ID" value="KAH7956287.1"/>
    <property type="molecule type" value="Genomic_DNA"/>
</dbReference>
<reference evidence="1" key="1">
    <citation type="journal article" date="2020" name="Cell">
        <title>Large-Scale Comparative Analyses of Tick Genomes Elucidate Their Genetic Diversity and Vector Capacities.</title>
        <authorList>
            <consortium name="Tick Genome and Microbiome Consortium (TIGMIC)"/>
            <person name="Jia N."/>
            <person name="Wang J."/>
            <person name="Shi W."/>
            <person name="Du L."/>
            <person name="Sun Y."/>
            <person name="Zhan W."/>
            <person name="Jiang J.F."/>
            <person name="Wang Q."/>
            <person name="Zhang B."/>
            <person name="Ji P."/>
            <person name="Bell-Sakyi L."/>
            <person name="Cui X.M."/>
            <person name="Yuan T.T."/>
            <person name="Jiang B.G."/>
            <person name="Yang W.F."/>
            <person name="Lam T.T."/>
            <person name="Chang Q.C."/>
            <person name="Ding S.J."/>
            <person name="Wang X.J."/>
            <person name="Zhu J.G."/>
            <person name="Ruan X.D."/>
            <person name="Zhao L."/>
            <person name="Wei J.T."/>
            <person name="Ye R.Z."/>
            <person name="Que T.C."/>
            <person name="Du C.H."/>
            <person name="Zhou Y.H."/>
            <person name="Cheng J.X."/>
            <person name="Dai P.F."/>
            <person name="Guo W.B."/>
            <person name="Han X.H."/>
            <person name="Huang E.J."/>
            <person name="Li L.F."/>
            <person name="Wei W."/>
            <person name="Gao Y.C."/>
            <person name="Liu J.Z."/>
            <person name="Shao H.Z."/>
            <person name="Wang X."/>
            <person name="Wang C.C."/>
            <person name="Yang T.C."/>
            <person name="Huo Q.B."/>
            <person name="Li W."/>
            <person name="Chen H.Y."/>
            <person name="Chen S.E."/>
            <person name="Zhou L.G."/>
            <person name="Ni X.B."/>
            <person name="Tian J.H."/>
            <person name="Sheng Y."/>
            <person name="Liu T."/>
            <person name="Pan Y.S."/>
            <person name="Xia L.Y."/>
            <person name="Li J."/>
            <person name="Zhao F."/>
            <person name="Cao W.C."/>
        </authorList>
    </citation>
    <scope>NUCLEOTIDE SEQUENCE</scope>
    <source>
        <strain evidence="1">Rsan-2018</strain>
    </source>
</reference>
<organism evidence="1 2">
    <name type="scientific">Rhipicephalus sanguineus</name>
    <name type="common">Brown dog tick</name>
    <name type="synonym">Ixodes sanguineus</name>
    <dbReference type="NCBI Taxonomy" id="34632"/>
    <lineage>
        <taxon>Eukaryota</taxon>
        <taxon>Metazoa</taxon>
        <taxon>Ecdysozoa</taxon>
        <taxon>Arthropoda</taxon>
        <taxon>Chelicerata</taxon>
        <taxon>Arachnida</taxon>
        <taxon>Acari</taxon>
        <taxon>Parasitiformes</taxon>
        <taxon>Ixodida</taxon>
        <taxon>Ixodoidea</taxon>
        <taxon>Ixodidae</taxon>
        <taxon>Rhipicephalinae</taxon>
        <taxon>Rhipicephalus</taxon>
        <taxon>Rhipicephalus</taxon>
    </lineage>
</organism>
<evidence type="ECO:0000313" key="1">
    <source>
        <dbReference type="EMBL" id="KAH7956287.1"/>
    </source>
</evidence>
<evidence type="ECO:0000313" key="2">
    <source>
        <dbReference type="Proteomes" id="UP000821837"/>
    </source>
</evidence>
<comment type="caution">
    <text evidence="1">The sequence shown here is derived from an EMBL/GenBank/DDBJ whole genome shotgun (WGS) entry which is preliminary data.</text>
</comment>
<name>A0A9D4SW73_RHISA</name>
<sequence length="203" mass="22576">MFTEDMSRLFRQADPEMPVAKKLGHLMKGVYEQLFAGLRHAPTNTVEFIKEAAAIQRTLQQRWRYHERPNNASISVCARSAGSEDSLRELIREVVRAIDPSLHSTTVDSTAYCAYGNVVALPSGYICYVVAKDVNQLTIRLLPALVMRARDGSEVREPSRQGLAKSRDLAHRRQGRLVKLWSLPPVSAAASASYHGSSLLKAD</sequence>
<dbReference type="AlphaFoldDB" id="A0A9D4SW73"/>
<dbReference type="Proteomes" id="UP000821837">
    <property type="component" value="Unassembled WGS sequence"/>
</dbReference>